<protein>
    <submittedName>
        <fullName evidence="2">Uncharacterized protein</fullName>
    </submittedName>
</protein>
<name>A0A9P4T827_CURKU</name>
<comment type="caution">
    <text evidence="2">The sequence shown here is derived from an EMBL/GenBank/DDBJ whole genome shotgun (WGS) entry which is preliminary data.</text>
</comment>
<evidence type="ECO:0000256" key="1">
    <source>
        <dbReference type="SAM" id="MobiDB-lite"/>
    </source>
</evidence>
<dbReference type="AlphaFoldDB" id="A0A9P4T827"/>
<feature type="region of interest" description="Disordered" evidence="1">
    <location>
        <begin position="1"/>
        <end position="25"/>
    </location>
</feature>
<reference evidence="2" key="1">
    <citation type="submission" date="2019-04" db="EMBL/GenBank/DDBJ databases">
        <title>Sequencing of skin fungus with MAO and IRED activity.</title>
        <authorList>
            <person name="Marsaioli A.J."/>
            <person name="Bonatto J.M.C."/>
            <person name="Reis Junior O."/>
        </authorList>
    </citation>
    <scope>NUCLEOTIDE SEQUENCE</scope>
    <source>
        <strain evidence="2">30M1</strain>
    </source>
</reference>
<evidence type="ECO:0000313" key="2">
    <source>
        <dbReference type="EMBL" id="KAF2997578.1"/>
    </source>
</evidence>
<sequence length="54" mass="5886">MSDLDDEESVKLEPRHDSTMAVHSEPKVLQVSIRDSGKMALPPLTSVNPANKAL</sequence>
<accession>A0A9P4T827</accession>
<organism evidence="2 3">
    <name type="scientific">Curvularia kusanoi</name>
    <name type="common">Cochliobolus kusanoi</name>
    <dbReference type="NCBI Taxonomy" id="90978"/>
    <lineage>
        <taxon>Eukaryota</taxon>
        <taxon>Fungi</taxon>
        <taxon>Dikarya</taxon>
        <taxon>Ascomycota</taxon>
        <taxon>Pezizomycotina</taxon>
        <taxon>Dothideomycetes</taxon>
        <taxon>Pleosporomycetidae</taxon>
        <taxon>Pleosporales</taxon>
        <taxon>Pleosporineae</taxon>
        <taxon>Pleosporaceae</taxon>
        <taxon>Curvularia</taxon>
    </lineage>
</organism>
<proteinExistence type="predicted"/>
<dbReference type="EMBL" id="SWKU01000022">
    <property type="protein sequence ID" value="KAF2997578.1"/>
    <property type="molecule type" value="Genomic_DNA"/>
</dbReference>
<gene>
    <name evidence="2" type="ORF">E8E13_002204</name>
</gene>
<evidence type="ECO:0000313" key="3">
    <source>
        <dbReference type="Proteomes" id="UP000801428"/>
    </source>
</evidence>
<feature type="compositionally biased region" description="Basic and acidic residues" evidence="1">
    <location>
        <begin position="9"/>
        <end position="18"/>
    </location>
</feature>
<dbReference type="Proteomes" id="UP000801428">
    <property type="component" value="Unassembled WGS sequence"/>
</dbReference>
<keyword evidence="3" id="KW-1185">Reference proteome</keyword>